<keyword evidence="5" id="KW-1185">Reference proteome</keyword>
<dbReference type="SMART" id="SM00091">
    <property type="entry name" value="PAS"/>
    <property type="match status" value="2"/>
</dbReference>
<proteinExistence type="predicted"/>
<dbReference type="Pfam" id="PF08447">
    <property type="entry name" value="PAS_3"/>
    <property type="match status" value="1"/>
</dbReference>
<evidence type="ECO:0000259" key="3">
    <source>
        <dbReference type="PROSITE" id="PS50113"/>
    </source>
</evidence>
<organism evidence="4 5">
    <name type="scientific">Helicobacter ibis</name>
    <dbReference type="NCBI Taxonomy" id="2962633"/>
    <lineage>
        <taxon>Bacteria</taxon>
        <taxon>Pseudomonadati</taxon>
        <taxon>Campylobacterota</taxon>
        <taxon>Epsilonproteobacteria</taxon>
        <taxon>Campylobacterales</taxon>
        <taxon>Helicobacteraceae</taxon>
        <taxon>Helicobacter</taxon>
    </lineage>
</organism>
<comment type="caution">
    <text evidence="4">The sequence shown here is derived from an EMBL/GenBank/DDBJ whole genome shotgun (WGS) entry which is preliminary data.</text>
</comment>
<dbReference type="PANTHER" id="PTHR24422:SF10">
    <property type="entry name" value="CHEMOTAXIS PROTEIN METHYLTRANSFERASE 2"/>
    <property type="match status" value="1"/>
</dbReference>
<dbReference type="InterPro" id="IPR004089">
    <property type="entry name" value="MCPsignal_dom"/>
</dbReference>
<dbReference type="SMART" id="SM00283">
    <property type="entry name" value="MA"/>
    <property type="match status" value="1"/>
</dbReference>
<dbReference type="Pfam" id="PF13426">
    <property type="entry name" value="PAS_9"/>
    <property type="match status" value="1"/>
</dbReference>
<dbReference type="SUPFAM" id="SSF55785">
    <property type="entry name" value="PYP-like sensor domain (PAS domain)"/>
    <property type="match status" value="2"/>
</dbReference>
<dbReference type="Proteomes" id="UP001210261">
    <property type="component" value="Unassembled WGS sequence"/>
</dbReference>
<accession>A0ABT4VDB7</accession>
<dbReference type="SUPFAM" id="SSF58104">
    <property type="entry name" value="Methyl-accepting chemotaxis protein (MCP) signaling domain"/>
    <property type="match status" value="1"/>
</dbReference>
<dbReference type="SMART" id="SM00086">
    <property type="entry name" value="PAC"/>
    <property type="match status" value="2"/>
</dbReference>
<dbReference type="InterPro" id="IPR000700">
    <property type="entry name" value="PAS-assoc_C"/>
</dbReference>
<dbReference type="InterPro" id="IPR050903">
    <property type="entry name" value="Bact_Chemotaxis_MeTrfase"/>
</dbReference>
<evidence type="ECO:0000313" key="5">
    <source>
        <dbReference type="Proteomes" id="UP001210261"/>
    </source>
</evidence>
<dbReference type="RefSeq" id="WP_271020958.1">
    <property type="nucleotide sequence ID" value="NZ_JAQHXR010000001.1"/>
</dbReference>
<keyword evidence="1" id="KW-0807">Transducer</keyword>
<dbReference type="InterPro" id="IPR035965">
    <property type="entry name" value="PAS-like_dom_sf"/>
</dbReference>
<dbReference type="Pfam" id="PF00015">
    <property type="entry name" value="MCPsignal"/>
    <property type="match status" value="1"/>
</dbReference>
<dbReference type="EMBL" id="JAQHXR010000001">
    <property type="protein sequence ID" value="MDA3968683.1"/>
    <property type="molecule type" value="Genomic_DNA"/>
</dbReference>
<dbReference type="InterPro" id="IPR000014">
    <property type="entry name" value="PAS"/>
</dbReference>
<dbReference type="InterPro" id="IPR001610">
    <property type="entry name" value="PAC"/>
</dbReference>
<evidence type="ECO:0000313" key="4">
    <source>
        <dbReference type="EMBL" id="MDA3968683.1"/>
    </source>
</evidence>
<feature type="domain" description="PAC" evidence="3">
    <location>
        <begin position="214"/>
        <end position="268"/>
    </location>
</feature>
<dbReference type="Gene3D" id="1.10.287.950">
    <property type="entry name" value="Methyl-accepting chemotaxis protein"/>
    <property type="match status" value="1"/>
</dbReference>
<dbReference type="PRINTS" id="PR00260">
    <property type="entry name" value="CHEMTRNSDUCR"/>
</dbReference>
<evidence type="ECO:0000256" key="1">
    <source>
        <dbReference type="PROSITE-ProRule" id="PRU00284"/>
    </source>
</evidence>
<sequence>MFGKNAKNNNTSNAVSAKCLDYARQLKAINKSMAVISFTPDGIILDANENFLKTVGYTLDEIKGNHHKMFCQKQLVESQEYVDFWNTLKRGTFVSKLFKRVKKNGDIIWLEANYNPILDEEGNVVKVVKFASDITDRVNEQLDLKNVMNAADKSMALIQFMPDGTIIEANENFLNTVKYSLNEIKGKHHEMFCDSNYTKTESYREFWKKLQSGEFISDTFVRYDKNGNQLWLIASYNPVFDSEGKVYKVIKFATDITAQKNREEQSQQIVTESVNENSVLTNQGMDVIGRTVENIQEIASVMAENSERIEQLNKQSEEITSIVQTIKDIADQTNLLALNAAIEAARAGEHGRGFAVVADEVRKLAERTGKSITEITTTVNTIKDETSQVVEKTQYSIERVNSSVELAEDAREVMNRIQASADDLRNKINSHE</sequence>
<dbReference type="Gene3D" id="3.30.450.20">
    <property type="entry name" value="PAS domain"/>
    <property type="match status" value="2"/>
</dbReference>
<dbReference type="PROSITE" id="PS50113">
    <property type="entry name" value="PAC"/>
    <property type="match status" value="2"/>
</dbReference>
<dbReference type="NCBIfam" id="TIGR00229">
    <property type="entry name" value="sensory_box"/>
    <property type="match status" value="2"/>
</dbReference>
<protein>
    <submittedName>
        <fullName evidence="4">PAS domain-containing methyl-accepting chemotaxis protein</fullName>
    </submittedName>
</protein>
<feature type="domain" description="Methyl-accepting transducer" evidence="2">
    <location>
        <begin position="255"/>
        <end position="432"/>
    </location>
</feature>
<dbReference type="PROSITE" id="PS50111">
    <property type="entry name" value="CHEMOTAXIS_TRANSDUC_2"/>
    <property type="match status" value="1"/>
</dbReference>
<dbReference type="CDD" id="cd00130">
    <property type="entry name" value="PAS"/>
    <property type="match status" value="2"/>
</dbReference>
<dbReference type="PANTHER" id="PTHR24422">
    <property type="entry name" value="CHEMOTAXIS PROTEIN METHYLTRANSFERASE"/>
    <property type="match status" value="1"/>
</dbReference>
<evidence type="ECO:0000259" key="2">
    <source>
        <dbReference type="PROSITE" id="PS50111"/>
    </source>
</evidence>
<dbReference type="InterPro" id="IPR004090">
    <property type="entry name" value="Chemotax_Me-accpt_rcpt"/>
</dbReference>
<dbReference type="CDD" id="cd11386">
    <property type="entry name" value="MCP_signal"/>
    <property type="match status" value="1"/>
</dbReference>
<dbReference type="InterPro" id="IPR013655">
    <property type="entry name" value="PAS_fold_3"/>
</dbReference>
<feature type="domain" description="PAC" evidence="3">
    <location>
        <begin position="94"/>
        <end position="146"/>
    </location>
</feature>
<gene>
    <name evidence="4" type="ORF">PF021_03225</name>
</gene>
<reference evidence="4 5" key="1">
    <citation type="submission" date="2023-01" db="EMBL/GenBank/DDBJ databases">
        <title>Description of Helicobacter ibis sp. nov. isolated from faecal droppings of black-faced ibis (Theristicus melanopis).</title>
        <authorList>
            <person name="Lopez-Cantillo M."/>
            <person name="Vidal-Veuthey B."/>
            <person name="Mella A."/>
            <person name="De La Haba R."/>
            <person name="Collado L."/>
        </authorList>
    </citation>
    <scope>NUCLEOTIDE SEQUENCE [LARGE SCALE GENOMIC DNA]</scope>
    <source>
        <strain evidence="4 5">A82</strain>
    </source>
</reference>
<name>A0ABT4VDB7_9HELI</name>